<dbReference type="PATRIC" id="fig|1053205.3.peg.5008"/>
<dbReference type="EMBL" id="AHDZ01000051">
    <property type="protein sequence ID" value="EOO12588.1"/>
    <property type="molecule type" value="Genomic_DNA"/>
</dbReference>
<dbReference type="Proteomes" id="UP000014003">
    <property type="component" value="Unassembled WGS sequence"/>
</dbReference>
<reference evidence="1 2" key="1">
    <citation type="submission" date="2012-12" db="EMBL/GenBank/DDBJ databases">
        <title>The Genome Sequence of Bacillus cereus HuA3-9.</title>
        <authorList>
            <consortium name="The Broad Institute Genome Sequencing Platform"/>
            <consortium name="The Broad Institute Genome Sequencing Center for Infectious Disease"/>
            <person name="Feldgarden M."/>
            <person name="Van der Auwera G.A."/>
            <person name="Mahillon J."/>
            <person name="Duprez V."/>
            <person name="Timmery S."/>
            <person name="Mattelet C."/>
            <person name="Dierick K."/>
            <person name="Sun M."/>
            <person name="Yu Z."/>
            <person name="Zhu L."/>
            <person name="Hu X."/>
            <person name="Shank E.B."/>
            <person name="Swiecicka I."/>
            <person name="Hansen B.M."/>
            <person name="Andrup L."/>
            <person name="Walker B."/>
            <person name="Young S.K."/>
            <person name="Zeng Q."/>
            <person name="Gargeya S."/>
            <person name="Fitzgerald M."/>
            <person name="Haas B."/>
            <person name="Abouelleil A."/>
            <person name="Alvarado L."/>
            <person name="Arachchi H.M."/>
            <person name="Berlin A.M."/>
            <person name="Chapman S.B."/>
            <person name="Dewar J."/>
            <person name="Goldberg J."/>
            <person name="Griggs A."/>
            <person name="Gujja S."/>
            <person name="Hansen M."/>
            <person name="Howarth C."/>
            <person name="Imamovic A."/>
            <person name="Larimer J."/>
            <person name="McCowan C."/>
            <person name="Murphy C."/>
            <person name="Neiman D."/>
            <person name="Pearson M."/>
            <person name="Priest M."/>
            <person name="Roberts A."/>
            <person name="Saif S."/>
            <person name="Shea T."/>
            <person name="Sisk P."/>
            <person name="Sykes S."/>
            <person name="Wortman J."/>
            <person name="Nusbaum C."/>
            <person name="Birren B."/>
        </authorList>
    </citation>
    <scope>NUCLEOTIDE SEQUENCE [LARGE SCALE GENOMIC DNA]</scope>
    <source>
        <strain evidence="1 2">HuA3-9</strain>
    </source>
</reference>
<evidence type="ECO:0000313" key="1">
    <source>
        <dbReference type="EMBL" id="EOO12588.1"/>
    </source>
</evidence>
<sequence length="150" mass="16604">MQKFIIAAGALLLFIGCLFFVTDMVIGDTTHTDNKAALKKGNNTALYKSVKVGTLRAEEEIAIDPELAKKEFEQAYKQNAAFKDPASKRDFSVHVIQDKPAMIAVEGNVDAKSYLKQFDENKGTIKSKARNIYIFESTSDKKQPGGNIIQ</sequence>
<gene>
    <name evidence="1" type="ORF">IGA_04945</name>
</gene>
<accession>R8CLS0</accession>
<name>R8CLS0_BACCE</name>
<organism evidence="1 2">
    <name type="scientific">Bacillus cereus HuA3-9</name>
    <dbReference type="NCBI Taxonomy" id="1053205"/>
    <lineage>
        <taxon>Bacteria</taxon>
        <taxon>Bacillati</taxon>
        <taxon>Bacillota</taxon>
        <taxon>Bacilli</taxon>
        <taxon>Bacillales</taxon>
        <taxon>Bacillaceae</taxon>
        <taxon>Bacillus</taxon>
        <taxon>Bacillus cereus group</taxon>
    </lineage>
</organism>
<evidence type="ECO:0008006" key="3">
    <source>
        <dbReference type="Google" id="ProtNLM"/>
    </source>
</evidence>
<comment type="caution">
    <text evidence="1">The sequence shown here is derived from an EMBL/GenBank/DDBJ whole genome shotgun (WGS) entry which is preliminary data.</text>
</comment>
<dbReference type="AlphaFoldDB" id="R8CLS0"/>
<dbReference type="HOGENOM" id="CLU_146495_0_0_9"/>
<evidence type="ECO:0000313" key="2">
    <source>
        <dbReference type="Proteomes" id="UP000014003"/>
    </source>
</evidence>
<proteinExistence type="predicted"/>
<dbReference type="PROSITE" id="PS51257">
    <property type="entry name" value="PROKAR_LIPOPROTEIN"/>
    <property type="match status" value="1"/>
</dbReference>
<dbReference type="RefSeq" id="WP_016096944.1">
    <property type="nucleotide sequence ID" value="NZ_KB976148.1"/>
</dbReference>
<protein>
    <recommendedName>
        <fullName evidence="3">Lipoprotein</fullName>
    </recommendedName>
</protein>